<evidence type="ECO:0000313" key="1">
    <source>
        <dbReference type="EMBL" id="ETN39721.1"/>
    </source>
</evidence>
<dbReference type="AlphaFoldDB" id="W2RT77"/>
<accession>W2RT77</accession>
<dbReference type="Proteomes" id="UP000030752">
    <property type="component" value="Unassembled WGS sequence"/>
</dbReference>
<proteinExistence type="predicted"/>
<evidence type="ECO:0000313" key="2">
    <source>
        <dbReference type="Proteomes" id="UP000030752"/>
    </source>
</evidence>
<dbReference type="VEuPathDB" id="FungiDB:HMPREF1541_05947"/>
<dbReference type="EMBL" id="KB822721">
    <property type="protein sequence ID" value="ETN39721.1"/>
    <property type="molecule type" value="Genomic_DNA"/>
</dbReference>
<sequence length="171" mass="18888">MAEVRIELITSTTDVPACARLCVTAVSSDPFHTFLDRYGSESFYDSTVTRLMDAINPDNTTDFAFKAVCDITDDNGGIREEIVGVSHWYIGYIKIPKMDPFANKVVGEPNEIGPEEVAIGDETGTLDTGNQSSQVIDTVKKAKVMDEFHRTHGNIYISKIRGKKHVCKSLP</sequence>
<dbReference type="RefSeq" id="XP_008718506.1">
    <property type="nucleotide sequence ID" value="XM_008720284.1"/>
</dbReference>
<protein>
    <submittedName>
        <fullName evidence="1">Uncharacterized protein</fullName>
    </submittedName>
</protein>
<dbReference type="GeneID" id="19973286"/>
<dbReference type="InParanoid" id="W2RT77"/>
<reference evidence="1 2" key="1">
    <citation type="submission" date="2013-03" db="EMBL/GenBank/DDBJ databases">
        <title>The Genome Sequence of Phialophora europaea CBS 101466.</title>
        <authorList>
            <consortium name="The Broad Institute Genomics Platform"/>
            <person name="Cuomo C."/>
            <person name="de Hoog S."/>
            <person name="Gorbushina A."/>
            <person name="Walker B."/>
            <person name="Young S.K."/>
            <person name="Zeng Q."/>
            <person name="Gargeya S."/>
            <person name="Fitzgerald M."/>
            <person name="Haas B."/>
            <person name="Abouelleil A."/>
            <person name="Allen A.W."/>
            <person name="Alvarado L."/>
            <person name="Arachchi H.M."/>
            <person name="Berlin A.M."/>
            <person name="Chapman S.B."/>
            <person name="Gainer-Dewar J."/>
            <person name="Goldberg J."/>
            <person name="Griggs A."/>
            <person name="Gujja S."/>
            <person name="Hansen M."/>
            <person name="Howarth C."/>
            <person name="Imamovic A."/>
            <person name="Ireland A."/>
            <person name="Larimer J."/>
            <person name="McCowan C."/>
            <person name="Murphy C."/>
            <person name="Pearson M."/>
            <person name="Poon T.W."/>
            <person name="Priest M."/>
            <person name="Roberts A."/>
            <person name="Saif S."/>
            <person name="Shea T."/>
            <person name="Sisk P."/>
            <person name="Sykes S."/>
            <person name="Wortman J."/>
            <person name="Nusbaum C."/>
            <person name="Birren B."/>
        </authorList>
    </citation>
    <scope>NUCLEOTIDE SEQUENCE [LARGE SCALE GENOMIC DNA]</scope>
    <source>
        <strain evidence="1 2">CBS 101466</strain>
    </source>
</reference>
<keyword evidence="2" id="KW-1185">Reference proteome</keyword>
<gene>
    <name evidence="1" type="ORF">HMPREF1541_05947</name>
</gene>
<name>W2RT77_CYPE1</name>
<dbReference type="eggNOG" id="ENOG502RB1H">
    <property type="taxonomic scope" value="Eukaryota"/>
</dbReference>
<organism evidence="1 2">
    <name type="scientific">Cyphellophora europaea (strain CBS 101466)</name>
    <name type="common">Phialophora europaea</name>
    <dbReference type="NCBI Taxonomy" id="1220924"/>
    <lineage>
        <taxon>Eukaryota</taxon>
        <taxon>Fungi</taxon>
        <taxon>Dikarya</taxon>
        <taxon>Ascomycota</taxon>
        <taxon>Pezizomycotina</taxon>
        <taxon>Eurotiomycetes</taxon>
        <taxon>Chaetothyriomycetidae</taxon>
        <taxon>Chaetothyriales</taxon>
        <taxon>Cyphellophoraceae</taxon>
        <taxon>Cyphellophora</taxon>
    </lineage>
</organism>
<dbReference type="HOGENOM" id="CLU_078833_0_0_1"/>
<dbReference type="OrthoDB" id="2744543at2759"/>
<dbReference type="STRING" id="1220924.W2RT77"/>